<keyword evidence="9" id="KW-0255">Endonuclease</keyword>
<evidence type="ECO:0000256" key="2">
    <source>
        <dbReference type="ARBA" id="ARBA00009046"/>
    </source>
</evidence>
<feature type="region of interest" description="Disordered" evidence="6">
    <location>
        <begin position="710"/>
        <end position="757"/>
    </location>
</feature>
<dbReference type="InterPro" id="IPR038257">
    <property type="entry name" value="CRISPR-assoc_Cas3_HD_sf"/>
</dbReference>
<dbReference type="CDD" id="cd09641">
    <property type="entry name" value="Cas3''_I"/>
    <property type="match status" value="1"/>
</dbReference>
<dbReference type="PROSITE" id="PS51643">
    <property type="entry name" value="HD_CAS3"/>
    <property type="match status" value="1"/>
</dbReference>
<dbReference type="RefSeq" id="WP_209840580.1">
    <property type="nucleotide sequence ID" value="NZ_JAGGJP010000008.1"/>
</dbReference>
<dbReference type="Gene3D" id="3.40.50.300">
    <property type="entry name" value="P-loop containing nucleotide triphosphate hydrolases"/>
    <property type="match status" value="1"/>
</dbReference>
<dbReference type="EMBL" id="JBHSNA010000006">
    <property type="protein sequence ID" value="MFC5566542.1"/>
    <property type="molecule type" value="Genomic_DNA"/>
</dbReference>
<sequence>MTIHAHSLTGRPEAEWETLEAHSLRVAGAARARAEVAGLGDLAHLLGLVHDLGKAKPAFQARLRGSAAEVSHSGEGARLLREAGGGMGAMLAGAVAGHHGRLPNPDRLAKRIAEAEAVAAPGWAGFARPEAPERLIRCPAAERAFRAQFLVRFLYGCLTDADDRETGAWEREATGRSEAARPAVLTPGMRAAFDRHVAGFRADTPVNAIRARVLAHVRGMAAEPPGLFTLTVPTGGGKTLASLGFALDHAARHGMRRLIHVAPFTSIVEQTADVFRGILGDDAVLEHHSAFDWDGVDEGEAEQRRVAGMSWDVPVVVTTAVQFFESLFAARKKRCRKLPALAGAVIVVDEAQTMPRGFLRPCLAALRELAAGYGASVVLCTATQPALTAQAGFRAPEALRGARELAPDPAGLHEALRRVRVRDLGAQADADLAARLREARQALLIVDNRVQARRLFDAVEGTEGAAHLSTLMTAAHRRAVLVGVRARLTAGKPVRLVSTSLVEAGVDVDFPLVMRAAAGIDSLAHGGVDRNHPLGRAKVDVIGRPPCGSVDRDNKRVQVDGSPPVAPMRGVEGSAVQALGRKPTSRGCRGAALVARPVAVHPYGHAGTRRARAGRAGAGLVGPKGWGGASFSGSVGSGRFTIWLAGRGRRGGWVGCQGSAKGCRRGGERPVRTEDERGFDETAGALPGFRAGGSPEVVMSLTMVRLGPEPGGPEVRLDGLGPRRPIWRGWRPARQGAGSGQGVRPSGRGGGRARRRG</sequence>
<feature type="compositionally biased region" description="Basic and acidic residues" evidence="6">
    <location>
        <begin position="665"/>
        <end position="680"/>
    </location>
</feature>
<dbReference type="Proteomes" id="UP001596056">
    <property type="component" value="Unassembled WGS sequence"/>
</dbReference>
<dbReference type="SUPFAM" id="SSF109604">
    <property type="entry name" value="HD-domain/PDEase-like"/>
    <property type="match status" value="1"/>
</dbReference>
<dbReference type="PROSITE" id="PS51192">
    <property type="entry name" value="HELICASE_ATP_BIND_1"/>
    <property type="match status" value="1"/>
</dbReference>
<dbReference type="Gene3D" id="1.10.3210.30">
    <property type="match status" value="1"/>
</dbReference>
<evidence type="ECO:0000259" key="8">
    <source>
        <dbReference type="PROSITE" id="PS51643"/>
    </source>
</evidence>
<dbReference type="Pfam" id="PF18019">
    <property type="entry name" value="Cas3_HD"/>
    <property type="match status" value="1"/>
</dbReference>
<dbReference type="InterPro" id="IPR027417">
    <property type="entry name" value="P-loop_NTPase"/>
</dbReference>
<keyword evidence="5" id="KW-0051">Antiviral defense</keyword>
<comment type="caution">
    <text evidence="9">The sequence shown here is derived from an EMBL/GenBank/DDBJ whole genome shotgun (WGS) entry which is preliminary data.</text>
</comment>
<evidence type="ECO:0000256" key="3">
    <source>
        <dbReference type="ARBA" id="ARBA00022723"/>
    </source>
</evidence>
<feature type="domain" description="HD Cas3-type" evidence="8">
    <location>
        <begin position="12"/>
        <end position="165"/>
    </location>
</feature>
<dbReference type="GO" id="GO:0004519">
    <property type="term" value="F:endonuclease activity"/>
    <property type="evidence" value="ECO:0007669"/>
    <property type="project" value="UniProtKB-KW"/>
</dbReference>
<proteinExistence type="inferred from homology"/>
<dbReference type="SUPFAM" id="SSF52540">
    <property type="entry name" value="P-loop containing nucleoside triphosphate hydrolases"/>
    <property type="match status" value="1"/>
</dbReference>
<feature type="domain" description="Helicase ATP-binding" evidence="7">
    <location>
        <begin position="219"/>
        <end position="402"/>
    </location>
</feature>
<reference evidence="10" key="1">
    <citation type="journal article" date="2019" name="Int. J. Syst. Evol. Microbiol.">
        <title>The Global Catalogue of Microorganisms (GCM) 10K type strain sequencing project: providing services to taxonomists for standard genome sequencing and annotation.</title>
        <authorList>
            <consortium name="The Broad Institute Genomics Platform"/>
            <consortium name="The Broad Institute Genome Sequencing Center for Infectious Disease"/>
            <person name="Wu L."/>
            <person name="Ma J."/>
        </authorList>
    </citation>
    <scope>NUCLEOTIDE SEQUENCE [LARGE SCALE GENOMIC DNA]</scope>
    <source>
        <strain evidence="10">KACC 11588</strain>
    </source>
</reference>
<evidence type="ECO:0000256" key="1">
    <source>
        <dbReference type="ARBA" id="ARBA00006847"/>
    </source>
</evidence>
<keyword evidence="10" id="KW-1185">Reference proteome</keyword>
<dbReference type="SMART" id="SM00487">
    <property type="entry name" value="DEXDc"/>
    <property type="match status" value="1"/>
</dbReference>
<keyword evidence="3" id="KW-0479">Metal-binding</keyword>
<keyword evidence="4" id="KW-0378">Hydrolase</keyword>
<protein>
    <submittedName>
        <fullName evidence="9">CRISPR-associated endonuclease Cas3</fullName>
    </submittedName>
</protein>
<dbReference type="InterPro" id="IPR006483">
    <property type="entry name" value="CRISPR-assoc_Cas3_HD"/>
</dbReference>
<name>A0ABW0SC51_9RHOB</name>
<gene>
    <name evidence="9" type="ORF">ACFPOC_08930</name>
</gene>
<keyword evidence="9" id="KW-0540">Nuclease</keyword>
<evidence type="ECO:0000313" key="10">
    <source>
        <dbReference type="Proteomes" id="UP001596056"/>
    </source>
</evidence>
<evidence type="ECO:0000313" key="9">
    <source>
        <dbReference type="EMBL" id="MFC5566542.1"/>
    </source>
</evidence>
<comment type="similarity">
    <text evidence="2">In the central section; belongs to the CRISPR-associated helicase Cas3 family.</text>
</comment>
<dbReference type="CDD" id="cd17930">
    <property type="entry name" value="DEXHc_cas3"/>
    <property type="match status" value="1"/>
</dbReference>
<evidence type="ECO:0000259" key="7">
    <source>
        <dbReference type="PROSITE" id="PS51192"/>
    </source>
</evidence>
<dbReference type="NCBIfam" id="TIGR01596">
    <property type="entry name" value="cas3_HD"/>
    <property type="match status" value="1"/>
</dbReference>
<evidence type="ECO:0000256" key="6">
    <source>
        <dbReference type="SAM" id="MobiDB-lite"/>
    </source>
</evidence>
<comment type="similarity">
    <text evidence="1">In the N-terminal section; belongs to the CRISPR-associated nuclease Cas3-HD family.</text>
</comment>
<dbReference type="InterPro" id="IPR011545">
    <property type="entry name" value="DEAD/DEAH_box_helicase_dom"/>
</dbReference>
<evidence type="ECO:0000256" key="4">
    <source>
        <dbReference type="ARBA" id="ARBA00022801"/>
    </source>
</evidence>
<feature type="compositionally biased region" description="Low complexity" evidence="6">
    <location>
        <begin position="719"/>
        <end position="734"/>
    </location>
</feature>
<dbReference type="InterPro" id="IPR014001">
    <property type="entry name" value="Helicase_ATP-bd"/>
</dbReference>
<organism evidence="9 10">
    <name type="scientific">Rubellimicrobium aerolatum</name>
    <dbReference type="NCBI Taxonomy" id="490979"/>
    <lineage>
        <taxon>Bacteria</taxon>
        <taxon>Pseudomonadati</taxon>
        <taxon>Pseudomonadota</taxon>
        <taxon>Alphaproteobacteria</taxon>
        <taxon>Rhodobacterales</taxon>
        <taxon>Roseobacteraceae</taxon>
        <taxon>Rubellimicrobium</taxon>
    </lineage>
</organism>
<feature type="region of interest" description="Disordered" evidence="6">
    <location>
        <begin position="539"/>
        <end position="569"/>
    </location>
</feature>
<dbReference type="Pfam" id="PF00270">
    <property type="entry name" value="DEAD"/>
    <property type="match status" value="1"/>
</dbReference>
<evidence type="ECO:0000256" key="5">
    <source>
        <dbReference type="ARBA" id="ARBA00023118"/>
    </source>
</evidence>
<feature type="region of interest" description="Disordered" evidence="6">
    <location>
        <begin position="660"/>
        <end position="691"/>
    </location>
</feature>
<accession>A0ABW0SC51</accession>